<dbReference type="GO" id="GO:0016491">
    <property type="term" value="F:oxidoreductase activity"/>
    <property type="evidence" value="ECO:0007669"/>
    <property type="project" value="UniProtKB-KW"/>
</dbReference>
<gene>
    <name evidence="7" type="ORF">PEBR_07064</name>
</gene>
<organism evidence="7 8">
    <name type="scientific">Penicillium brasilianum</name>
    <dbReference type="NCBI Taxonomy" id="104259"/>
    <lineage>
        <taxon>Eukaryota</taxon>
        <taxon>Fungi</taxon>
        <taxon>Dikarya</taxon>
        <taxon>Ascomycota</taxon>
        <taxon>Pezizomycotina</taxon>
        <taxon>Eurotiomycetes</taxon>
        <taxon>Eurotiomycetidae</taxon>
        <taxon>Eurotiales</taxon>
        <taxon>Aspergillaceae</taxon>
        <taxon>Penicillium</taxon>
    </lineage>
</organism>
<evidence type="ECO:0000256" key="1">
    <source>
        <dbReference type="ARBA" id="ARBA00005466"/>
    </source>
</evidence>
<keyword evidence="5" id="KW-0732">Signal</keyword>
<dbReference type="Pfam" id="PF01565">
    <property type="entry name" value="FAD_binding_4"/>
    <property type="match status" value="1"/>
</dbReference>
<name>A0A1S9RXL9_PENBI</name>
<dbReference type="GO" id="GO:0071949">
    <property type="term" value="F:FAD binding"/>
    <property type="evidence" value="ECO:0007669"/>
    <property type="project" value="InterPro"/>
</dbReference>
<dbReference type="Gene3D" id="3.40.462.20">
    <property type="match status" value="1"/>
</dbReference>
<feature type="chain" id="PRO_5010582497" evidence="5">
    <location>
        <begin position="20"/>
        <end position="599"/>
    </location>
</feature>
<sequence length="599" mass="64456">MRLLHSFLFLLGFLSSVSAQTSCKSTPQDSNWPASSEWKALNQSLNGGLIRTSPAASSCYAGNPFNAHTNCSDVTEHWSYAAHHAEWPESVDYSVWTNNSCLPPGVSGYMKGRGCSIGALPQYIVNATTEPQVATAMKWATDRNIRIVIKGTGHDLSGRSTGAFSLSIWTHNFDHFEYRPAWKLPDGSGTDSVAICGSGNNWGTVYNHMHQFNRTVVGGEDATVGLGGLIQNGGHGLLSSHYGLASDQVYQVTVITVDGKRLVANSVQNSDIFWAIRGAGGGQFGVVTEFVLKTYPAPRNVVTGGLSFYPGGDSNTTDGSWKAFAEAVSLIPDVMDSGYLGTVIAGTGSSASIVTGDTLEAGVAVSINLVAYNTTTGVMNATVSRLKSVIANTSQSEGLQFITTDPSTSGYWSYIKPNFLASSSCGVSSLTTSRLLGRKELSDLPKTDLMDYLQQTSVSESTGSMLLFGLQAGRGPASTPENMRGSVLPAWRSAYVHLMSYGASFNITEDPGKALAEQVNWVENNKEPVWRNWAPESGSYMNEGNVFSSTWRQDFYGANYERLLDIKRKFDPTGSLFVWGGVGSDMWNYDLNSGLLCHV</sequence>
<dbReference type="Proteomes" id="UP000190744">
    <property type="component" value="Unassembled WGS sequence"/>
</dbReference>
<keyword evidence="3" id="KW-0274">FAD</keyword>
<dbReference type="PANTHER" id="PTHR42973:SF25">
    <property type="entry name" value="PHOSPHOMEVALONATE KINASE"/>
    <property type="match status" value="1"/>
</dbReference>
<feature type="domain" description="FAD-binding PCMH-type" evidence="6">
    <location>
        <begin position="117"/>
        <end position="297"/>
    </location>
</feature>
<accession>A0A1S9RXL9</accession>
<evidence type="ECO:0000259" key="6">
    <source>
        <dbReference type="PROSITE" id="PS51387"/>
    </source>
</evidence>
<dbReference type="EMBL" id="LJBN01000103">
    <property type="protein sequence ID" value="OOQ89718.1"/>
    <property type="molecule type" value="Genomic_DNA"/>
</dbReference>
<reference evidence="8" key="1">
    <citation type="submission" date="2015-09" db="EMBL/GenBank/DDBJ databases">
        <authorList>
            <person name="Fill T.P."/>
            <person name="Baretta J.F."/>
            <person name="de Almeida L.G."/>
            <person name="Rocha M."/>
            <person name="de Souza D.H."/>
            <person name="Malavazi I."/>
            <person name="Cerdeira L.T."/>
            <person name="Hong H."/>
            <person name="Samborskyy M."/>
            <person name="de Vasconcelos A.T."/>
            <person name="Leadlay P."/>
            <person name="Rodrigues-Filho E."/>
        </authorList>
    </citation>
    <scope>NUCLEOTIDE SEQUENCE [LARGE SCALE GENOMIC DNA]</scope>
    <source>
        <strain evidence="8">LaBioMMi 136</strain>
    </source>
</reference>
<dbReference type="PROSITE" id="PS51387">
    <property type="entry name" value="FAD_PCMH"/>
    <property type="match status" value="1"/>
</dbReference>
<evidence type="ECO:0000256" key="2">
    <source>
        <dbReference type="ARBA" id="ARBA00022630"/>
    </source>
</evidence>
<comment type="caution">
    <text evidence="7">The sequence shown here is derived from an EMBL/GenBank/DDBJ whole genome shotgun (WGS) entry which is preliminary data.</text>
</comment>
<evidence type="ECO:0000256" key="4">
    <source>
        <dbReference type="ARBA" id="ARBA00023002"/>
    </source>
</evidence>
<dbReference type="SUPFAM" id="SSF56176">
    <property type="entry name" value="FAD-binding/transporter-associated domain-like"/>
    <property type="match status" value="1"/>
</dbReference>
<comment type="similarity">
    <text evidence="1">Belongs to the oxygen-dependent FAD-linked oxidoreductase family.</text>
</comment>
<keyword evidence="2" id="KW-0285">Flavoprotein</keyword>
<keyword evidence="4" id="KW-0560">Oxidoreductase</keyword>
<proteinExistence type="inferred from homology"/>
<dbReference type="AlphaFoldDB" id="A0A1S9RXL9"/>
<dbReference type="InterPro" id="IPR050416">
    <property type="entry name" value="FAD-linked_Oxidoreductase"/>
</dbReference>
<dbReference type="InterPro" id="IPR012951">
    <property type="entry name" value="BBE"/>
</dbReference>
<dbReference type="Gene3D" id="3.30.465.10">
    <property type="match status" value="1"/>
</dbReference>
<protein>
    <submittedName>
        <fullName evidence="7">FAD binding domain protein</fullName>
    </submittedName>
</protein>
<evidence type="ECO:0000256" key="3">
    <source>
        <dbReference type="ARBA" id="ARBA00022827"/>
    </source>
</evidence>
<dbReference type="InterPro" id="IPR006094">
    <property type="entry name" value="Oxid_FAD_bind_N"/>
</dbReference>
<dbReference type="InterPro" id="IPR016169">
    <property type="entry name" value="FAD-bd_PCMH_sub2"/>
</dbReference>
<evidence type="ECO:0000256" key="5">
    <source>
        <dbReference type="SAM" id="SignalP"/>
    </source>
</evidence>
<dbReference type="Pfam" id="PF08031">
    <property type="entry name" value="BBE"/>
    <property type="match status" value="1"/>
</dbReference>
<evidence type="ECO:0000313" key="7">
    <source>
        <dbReference type="EMBL" id="OOQ89718.1"/>
    </source>
</evidence>
<evidence type="ECO:0000313" key="8">
    <source>
        <dbReference type="Proteomes" id="UP000190744"/>
    </source>
</evidence>
<dbReference type="InterPro" id="IPR016166">
    <property type="entry name" value="FAD-bd_PCMH"/>
</dbReference>
<feature type="signal peptide" evidence="5">
    <location>
        <begin position="1"/>
        <end position="19"/>
    </location>
</feature>
<dbReference type="PANTHER" id="PTHR42973">
    <property type="entry name" value="BINDING OXIDOREDUCTASE, PUTATIVE (AFU_ORTHOLOGUE AFUA_1G17690)-RELATED"/>
    <property type="match status" value="1"/>
</dbReference>
<dbReference type="InterPro" id="IPR036318">
    <property type="entry name" value="FAD-bd_PCMH-like_sf"/>
</dbReference>